<dbReference type="Pfam" id="PF03704">
    <property type="entry name" value="BTAD"/>
    <property type="match status" value="1"/>
</dbReference>
<dbReference type="Pfam" id="PF13191">
    <property type="entry name" value="AAA_16"/>
    <property type="match status" value="1"/>
</dbReference>
<evidence type="ECO:0000256" key="1">
    <source>
        <dbReference type="ARBA" id="ARBA00005820"/>
    </source>
</evidence>
<dbReference type="InterPro" id="IPR041664">
    <property type="entry name" value="AAA_16"/>
</dbReference>
<comment type="similarity">
    <text evidence="1">Belongs to the AfsR/DnrI/RedD regulatory family.</text>
</comment>
<dbReference type="GO" id="GO:0003677">
    <property type="term" value="F:DNA binding"/>
    <property type="evidence" value="ECO:0007669"/>
    <property type="project" value="UniProtKB-KW"/>
</dbReference>
<dbReference type="InterPro" id="IPR011990">
    <property type="entry name" value="TPR-like_helical_dom_sf"/>
</dbReference>
<dbReference type="Gene3D" id="1.10.10.10">
    <property type="entry name" value="Winged helix-like DNA-binding domain superfamily/Winged helix DNA-binding domain"/>
    <property type="match status" value="1"/>
</dbReference>
<dbReference type="GO" id="GO:0000160">
    <property type="term" value="P:phosphorelay signal transduction system"/>
    <property type="evidence" value="ECO:0007669"/>
    <property type="project" value="InterPro"/>
</dbReference>
<dbReference type="SUPFAM" id="SSF48452">
    <property type="entry name" value="TPR-like"/>
    <property type="match status" value="1"/>
</dbReference>
<evidence type="ECO:0000259" key="3">
    <source>
        <dbReference type="SMART" id="SM01043"/>
    </source>
</evidence>
<dbReference type="Gene3D" id="1.25.40.10">
    <property type="entry name" value="Tetratricopeptide repeat domain"/>
    <property type="match status" value="1"/>
</dbReference>
<keyword evidence="2" id="KW-0238">DNA-binding</keyword>
<dbReference type="InterPro" id="IPR005158">
    <property type="entry name" value="BTAD"/>
</dbReference>
<evidence type="ECO:0000313" key="4">
    <source>
        <dbReference type="EMBL" id="VAW34285.1"/>
    </source>
</evidence>
<dbReference type="InterPro" id="IPR036388">
    <property type="entry name" value="WH-like_DNA-bd_sf"/>
</dbReference>
<dbReference type="SUPFAM" id="SSF52540">
    <property type="entry name" value="P-loop containing nucleoside triphosphate hydrolases"/>
    <property type="match status" value="1"/>
</dbReference>
<dbReference type="SMART" id="SM01043">
    <property type="entry name" value="BTAD"/>
    <property type="match status" value="1"/>
</dbReference>
<feature type="domain" description="Bacterial transcriptional activator" evidence="3">
    <location>
        <begin position="104"/>
        <end position="237"/>
    </location>
</feature>
<dbReference type="EMBL" id="UOEU01000521">
    <property type="protein sequence ID" value="VAW34285.1"/>
    <property type="molecule type" value="Genomic_DNA"/>
</dbReference>
<organism evidence="4">
    <name type="scientific">hydrothermal vent metagenome</name>
    <dbReference type="NCBI Taxonomy" id="652676"/>
    <lineage>
        <taxon>unclassified sequences</taxon>
        <taxon>metagenomes</taxon>
        <taxon>ecological metagenomes</taxon>
    </lineage>
</organism>
<dbReference type="InterPro" id="IPR016032">
    <property type="entry name" value="Sig_transdc_resp-reg_C-effctor"/>
</dbReference>
<dbReference type="GO" id="GO:0006355">
    <property type="term" value="P:regulation of DNA-templated transcription"/>
    <property type="evidence" value="ECO:0007669"/>
    <property type="project" value="InterPro"/>
</dbReference>
<dbReference type="Pfam" id="PF00486">
    <property type="entry name" value="Trans_reg_C"/>
    <property type="match status" value="1"/>
</dbReference>
<feature type="non-terminal residue" evidence="4">
    <location>
        <position position="679"/>
    </location>
</feature>
<protein>
    <recommendedName>
        <fullName evidence="3">Bacterial transcriptional activator domain-containing protein</fullName>
    </recommendedName>
</protein>
<dbReference type="PANTHER" id="PTHR35807">
    <property type="entry name" value="TRANSCRIPTIONAL REGULATOR REDD-RELATED"/>
    <property type="match status" value="1"/>
</dbReference>
<accession>A0A3B0UT55</accession>
<dbReference type="InterPro" id="IPR051677">
    <property type="entry name" value="AfsR-DnrI-RedD_regulator"/>
</dbReference>
<gene>
    <name evidence="4" type="ORF">MNBD_CHLOROFLEXI01-3870</name>
</gene>
<sequence>MLQPQPTHTRRVTLLGRFQIEDGHHQFILRGSKMRTLFAWLILHPQRPYSREQLADQLWPDAPPERTRRNLSDLLYRLRQTVGDGWLKVDREQISLRRSDDLWVDVWAFEAAMDAGDTAVLPQTLSLYHGDLLPDLYNDWILQRRLTLREMWLDGLATLGRTAEQQRDYQVAHDAYQQLSQADPLREEACRGLMRTLAGMGQLPAAIASYERLATHLTHELNTSPTPQTVQLAGQLRRELELQTAVQQQSHQFIPPFVGRVTERAQLLARLDEAALGHGGIAVVLGEAGMGKTRLLQEIAHSADWRGWQMGWGYGAEFSLPHPYAPLTDALSAALPPPRWQQISDLLAPQPLALIAQLLPDMQPSSDQPDGMQTASPRQQFLLALWQLLDGLQQISPHLFLLDDVQWADTAVWQLLTELRPYLQKMSILILIGGRIDSLRQQTAVWETLQRWDREGETIIRLPGMVATTLQQLITQQRPQLTEQQISQLQHSSGGNPLIALNLLDNVPDTASDMPLSLARLSQQQFTAVSNPAQLVLQAAAVIGYRFSYALWQTILQQINAADLPQLAGELEQANLIILDEQTYRFTHDTLRAAVYHNIPAERCGRLHHAALQAVQQTMPDEILTLLHHAEGAGLPHLIAEYALLAGEQALAAFSYETAVTHFRKALNLLPTADQTKRF</sequence>
<name>A0A3B0UT55_9ZZZZ</name>
<reference evidence="4" key="1">
    <citation type="submission" date="2018-06" db="EMBL/GenBank/DDBJ databases">
        <authorList>
            <person name="Zhirakovskaya E."/>
        </authorList>
    </citation>
    <scope>NUCLEOTIDE SEQUENCE</scope>
</reference>
<evidence type="ECO:0000256" key="2">
    <source>
        <dbReference type="ARBA" id="ARBA00023125"/>
    </source>
</evidence>
<dbReference type="InterPro" id="IPR001867">
    <property type="entry name" value="OmpR/PhoB-type_DNA-bd"/>
</dbReference>
<proteinExistence type="inferred from homology"/>
<dbReference type="AlphaFoldDB" id="A0A3B0UT55"/>
<dbReference type="SUPFAM" id="SSF46894">
    <property type="entry name" value="C-terminal effector domain of the bipartite response regulators"/>
    <property type="match status" value="1"/>
</dbReference>
<dbReference type="InterPro" id="IPR027417">
    <property type="entry name" value="P-loop_NTPase"/>
</dbReference>